<keyword evidence="3" id="KW-0408">Iron</keyword>
<dbReference type="GO" id="GO:0051604">
    <property type="term" value="P:protein maturation"/>
    <property type="evidence" value="ECO:0007669"/>
    <property type="project" value="TreeGrafter"/>
</dbReference>
<dbReference type="PANTHER" id="PTHR30149:SF0">
    <property type="entry name" value="HYDROGENASE MATURATION FACTOR HYPD"/>
    <property type="match status" value="1"/>
</dbReference>
<dbReference type="PANTHER" id="PTHR30149">
    <property type="entry name" value="HYDROGENASE PROTEIN ASSEMBLY PROTEIN HYPD"/>
    <property type="match status" value="1"/>
</dbReference>
<dbReference type="Gene3D" id="6.10.20.100">
    <property type="match status" value="1"/>
</dbReference>
<gene>
    <name evidence="4" type="ORF">SAMN02745165_01518</name>
</gene>
<dbReference type="RefSeq" id="WP_072907464.1">
    <property type="nucleotide sequence ID" value="NZ_FQZT01000004.1"/>
</dbReference>
<reference evidence="4 5" key="1">
    <citation type="submission" date="2016-11" db="EMBL/GenBank/DDBJ databases">
        <authorList>
            <person name="Jaros S."/>
            <person name="Januszkiewicz K."/>
            <person name="Wedrychowicz H."/>
        </authorList>
    </citation>
    <scope>NUCLEOTIDE SEQUENCE [LARGE SCALE GENOMIC DNA]</scope>
    <source>
        <strain evidence="4 5">DSM 5091</strain>
    </source>
</reference>
<dbReference type="InterPro" id="IPR042243">
    <property type="entry name" value="HypD_1"/>
</dbReference>
<evidence type="ECO:0000313" key="5">
    <source>
        <dbReference type="Proteomes" id="UP000184171"/>
    </source>
</evidence>
<evidence type="ECO:0000256" key="2">
    <source>
        <dbReference type="ARBA" id="ARBA00022723"/>
    </source>
</evidence>
<name>A0A1M6GEC7_MALRU</name>
<dbReference type="Gene3D" id="3.40.50.11740">
    <property type="entry name" value="HypD, alpha/beta domain 2"/>
    <property type="match status" value="2"/>
</dbReference>
<sequence>MKYAGEFRDPALAKAMLATIEKQVADYPGVITLMEVCGTHTMSIYQHGIRNLLPKQIRLISGPGCPVCVTPIEYVDKAVAYARQADVVIATFGDMVRVPGSSSSLLREQASGAQIKIVYSPLDAVALAEKNPEKIVIFLGVGFETTAPTIAGSIVEAKKRGLKNYFVLCAHKTMPTPMAALTSDPELQVDGYICPAHVSAVIGAEAYKPLAEQFKVPCVVTGFEPLDMLRGVQMLVQQVLDGRAEVENEYQRIVKPQGNAKAQALLADVFELCDTGWRGIGMIPGSGLRIRDEFAEFDAEKQIPVEVEEPKEHEGCLCGEILKGKVTPKDCPLFRTACTPENPVGACMVSSEGTCAAEYKYGTD</sequence>
<dbReference type="STRING" id="1122189.SAMN02745165_01518"/>
<dbReference type="Pfam" id="PF01924">
    <property type="entry name" value="HypD"/>
    <property type="match status" value="1"/>
</dbReference>
<dbReference type="GO" id="GO:0070025">
    <property type="term" value="F:carbon monoxide binding"/>
    <property type="evidence" value="ECO:0007669"/>
    <property type="project" value="TreeGrafter"/>
</dbReference>
<dbReference type="PIRSF" id="PIRSF005622">
    <property type="entry name" value="Hydrgn_mat_hypD"/>
    <property type="match status" value="1"/>
</dbReference>
<evidence type="ECO:0000256" key="1">
    <source>
        <dbReference type="ARBA" id="ARBA00007888"/>
    </source>
</evidence>
<accession>A0A1M6GEC7</accession>
<dbReference type="GO" id="GO:0005506">
    <property type="term" value="F:iron ion binding"/>
    <property type="evidence" value="ECO:0007669"/>
    <property type="project" value="TreeGrafter"/>
</dbReference>
<dbReference type="Proteomes" id="UP000184171">
    <property type="component" value="Unassembled WGS sequence"/>
</dbReference>
<dbReference type="GO" id="GO:0051539">
    <property type="term" value="F:4 iron, 4 sulfur cluster binding"/>
    <property type="evidence" value="ECO:0007669"/>
    <property type="project" value="TreeGrafter"/>
</dbReference>
<dbReference type="EMBL" id="FQZT01000004">
    <property type="protein sequence ID" value="SHJ08274.1"/>
    <property type="molecule type" value="Genomic_DNA"/>
</dbReference>
<dbReference type="AlphaFoldDB" id="A0A1M6GEC7"/>
<protein>
    <submittedName>
        <fullName evidence="4">Hydrogenase maturation protein HypD</fullName>
    </submittedName>
</protein>
<dbReference type="NCBIfam" id="TIGR00075">
    <property type="entry name" value="hypD"/>
    <property type="match status" value="1"/>
</dbReference>
<dbReference type="InterPro" id="IPR042244">
    <property type="entry name" value="HypD_2_sf"/>
</dbReference>
<dbReference type="OrthoDB" id="9770424at2"/>
<evidence type="ECO:0000256" key="3">
    <source>
        <dbReference type="ARBA" id="ARBA00023004"/>
    </source>
</evidence>
<proteinExistence type="inferred from homology"/>
<organism evidence="4 5">
    <name type="scientific">Malonomonas rubra DSM 5091</name>
    <dbReference type="NCBI Taxonomy" id="1122189"/>
    <lineage>
        <taxon>Bacteria</taxon>
        <taxon>Pseudomonadati</taxon>
        <taxon>Thermodesulfobacteriota</taxon>
        <taxon>Desulfuromonadia</taxon>
        <taxon>Desulfuromonadales</taxon>
        <taxon>Geopsychrobacteraceae</taxon>
        <taxon>Malonomonas</taxon>
    </lineage>
</organism>
<keyword evidence="5" id="KW-1185">Reference proteome</keyword>
<dbReference type="InterPro" id="IPR002780">
    <property type="entry name" value="Hyd_form_HypD"/>
</dbReference>
<comment type="similarity">
    <text evidence="1">Belongs to the HypD family.</text>
</comment>
<keyword evidence="2" id="KW-0479">Metal-binding</keyword>
<evidence type="ECO:0000313" key="4">
    <source>
        <dbReference type="EMBL" id="SHJ08274.1"/>
    </source>
</evidence>